<sequence>MPVPIPAEALKIRMCIERKELQKRNVEESIPWRRMHLYQMSLCWRLHRRELNWVFWNELNRFRIFLLSV</sequence>
<dbReference type="AlphaFoldDB" id="A0A0Q3Q4N7"/>
<proteinExistence type="predicted"/>
<reference evidence="1 2" key="1">
    <citation type="submission" date="2015-10" db="EMBL/GenBank/DDBJ databases">
        <authorList>
            <person name="Gilbert D.G."/>
        </authorList>
    </citation>
    <scope>NUCLEOTIDE SEQUENCE [LARGE SCALE GENOMIC DNA]</scope>
    <source>
        <strain evidence="1">FVVF132</strain>
    </source>
</reference>
<dbReference type="Proteomes" id="UP000051836">
    <property type="component" value="Unassembled WGS sequence"/>
</dbReference>
<gene>
    <name evidence="1" type="ORF">AAES_61965</name>
</gene>
<protein>
    <submittedName>
        <fullName evidence="1">Uncharacterized protein</fullName>
    </submittedName>
</protein>
<organism evidence="1 2">
    <name type="scientific">Amazona aestiva</name>
    <name type="common">Blue-fronted Amazon parrot</name>
    <dbReference type="NCBI Taxonomy" id="12930"/>
    <lineage>
        <taxon>Eukaryota</taxon>
        <taxon>Metazoa</taxon>
        <taxon>Chordata</taxon>
        <taxon>Craniata</taxon>
        <taxon>Vertebrata</taxon>
        <taxon>Euteleostomi</taxon>
        <taxon>Archelosauria</taxon>
        <taxon>Archosauria</taxon>
        <taxon>Dinosauria</taxon>
        <taxon>Saurischia</taxon>
        <taxon>Theropoda</taxon>
        <taxon>Coelurosauria</taxon>
        <taxon>Aves</taxon>
        <taxon>Neognathae</taxon>
        <taxon>Neoaves</taxon>
        <taxon>Telluraves</taxon>
        <taxon>Australaves</taxon>
        <taxon>Psittaciformes</taxon>
        <taxon>Psittacidae</taxon>
        <taxon>Amazona</taxon>
    </lineage>
</organism>
<keyword evidence="2" id="KW-1185">Reference proteome</keyword>
<evidence type="ECO:0000313" key="1">
    <source>
        <dbReference type="EMBL" id="KQK83172.1"/>
    </source>
</evidence>
<accession>A0A0Q3Q4N7</accession>
<comment type="caution">
    <text evidence="1">The sequence shown here is derived from an EMBL/GenBank/DDBJ whole genome shotgun (WGS) entry which is preliminary data.</text>
</comment>
<name>A0A0Q3Q4N7_AMAAE</name>
<evidence type="ECO:0000313" key="2">
    <source>
        <dbReference type="Proteomes" id="UP000051836"/>
    </source>
</evidence>
<dbReference type="EMBL" id="LMAW01001570">
    <property type="protein sequence ID" value="KQK83172.1"/>
    <property type="molecule type" value="Genomic_DNA"/>
</dbReference>